<sequence length="62" mass="6867">MIVGSCAGNSPEGRERQASRDAISFCWEQQAKKSLDPSTARFAAGACEKMESDYRARWGRNP</sequence>
<comment type="caution">
    <text evidence="1">The sequence shown here is derived from an EMBL/GenBank/DDBJ whole genome shotgun (WGS) entry which is preliminary data.</text>
</comment>
<protein>
    <recommendedName>
        <fullName evidence="2">Lipoprotein</fullName>
    </recommendedName>
</protein>
<evidence type="ECO:0000313" key="1">
    <source>
        <dbReference type="EMBL" id="PII32648.1"/>
    </source>
</evidence>
<reference evidence="1" key="1">
    <citation type="submission" date="2017-10" db="EMBL/GenBank/DDBJ databases">
        <title>Chryseobacterium sp. B5 is a hydrocarbonoclastic and plant growth promoting bacterium.</title>
        <authorList>
            <person name="Thijs S."/>
            <person name="Gkorezis P."/>
            <person name="Van Hamme J."/>
        </authorList>
    </citation>
    <scope>NUCLEOTIDE SEQUENCE</scope>
    <source>
        <strain evidence="1">B5</strain>
    </source>
</reference>
<evidence type="ECO:0008006" key="2">
    <source>
        <dbReference type="Google" id="ProtNLM"/>
    </source>
</evidence>
<gene>
    <name evidence="1" type="ORF">CTI11_25480</name>
</gene>
<accession>A0A2G7SYD9</accession>
<name>A0A2G7SYD9_9FLAO</name>
<organism evidence="1">
    <name type="scientific">Chryseobacterium sp. B5</name>
    <dbReference type="NCBI Taxonomy" id="2050562"/>
    <lineage>
        <taxon>Bacteria</taxon>
        <taxon>Pseudomonadati</taxon>
        <taxon>Bacteroidota</taxon>
        <taxon>Flavobacteriia</taxon>
        <taxon>Flavobacteriales</taxon>
        <taxon>Weeksellaceae</taxon>
        <taxon>Chryseobacterium group</taxon>
        <taxon>Chryseobacterium</taxon>
    </lineage>
</organism>
<proteinExistence type="predicted"/>
<dbReference type="AlphaFoldDB" id="A0A2G7SYD9"/>
<dbReference type="EMBL" id="PEKC01000165">
    <property type="protein sequence ID" value="PII32648.1"/>
    <property type="molecule type" value="Genomic_DNA"/>
</dbReference>